<organism evidence="6 7">
    <name type="scientific">Heracleum sosnowskyi</name>
    <dbReference type="NCBI Taxonomy" id="360622"/>
    <lineage>
        <taxon>Eukaryota</taxon>
        <taxon>Viridiplantae</taxon>
        <taxon>Streptophyta</taxon>
        <taxon>Embryophyta</taxon>
        <taxon>Tracheophyta</taxon>
        <taxon>Spermatophyta</taxon>
        <taxon>Magnoliopsida</taxon>
        <taxon>eudicotyledons</taxon>
        <taxon>Gunneridae</taxon>
        <taxon>Pentapetalae</taxon>
        <taxon>asterids</taxon>
        <taxon>campanulids</taxon>
        <taxon>Apiales</taxon>
        <taxon>Apiaceae</taxon>
        <taxon>Apioideae</taxon>
        <taxon>apioid superclade</taxon>
        <taxon>Tordylieae</taxon>
        <taxon>Tordyliinae</taxon>
        <taxon>Heracleum</taxon>
    </lineage>
</organism>
<dbReference type="InterPro" id="IPR003100">
    <property type="entry name" value="PAZ_dom"/>
</dbReference>
<dbReference type="SMART" id="SM00950">
    <property type="entry name" value="Piwi"/>
    <property type="match status" value="1"/>
</dbReference>
<comment type="caution">
    <text evidence="6">The sequence shown here is derived from an EMBL/GenBank/DDBJ whole genome shotgun (WGS) entry which is preliminary data.</text>
</comment>
<dbReference type="Gene3D" id="3.30.420.10">
    <property type="entry name" value="Ribonuclease H-like superfamily/Ribonuclease H"/>
    <property type="match status" value="1"/>
</dbReference>
<dbReference type="GO" id="GO:0003723">
    <property type="term" value="F:RNA binding"/>
    <property type="evidence" value="ECO:0007669"/>
    <property type="project" value="InterPro"/>
</dbReference>
<dbReference type="Pfam" id="PF02171">
    <property type="entry name" value="Piwi"/>
    <property type="match status" value="1"/>
</dbReference>
<dbReference type="InterPro" id="IPR003165">
    <property type="entry name" value="Piwi"/>
</dbReference>
<dbReference type="PANTHER" id="PTHR22891">
    <property type="entry name" value="EUKARYOTIC TRANSLATION INITIATION FACTOR 2C"/>
    <property type="match status" value="1"/>
</dbReference>
<gene>
    <name evidence="6" type="ORF">POM88_032549</name>
</gene>
<dbReference type="InterPro" id="IPR012337">
    <property type="entry name" value="RNaseH-like_sf"/>
</dbReference>
<keyword evidence="2" id="KW-0678">Repressor</keyword>
<evidence type="ECO:0000259" key="5">
    <source>
        <dbReference type="PROSITE" id="PS50822"/>
    </source>
</evidence>
<evidence type="ECO:0000313" key="6">
    <source>
        <dbReference type="EMBL" id="KAK1376356.1"/>
    </source>
</evidence>
<feature type="domain" description="Piwi" evidence="5">
    <location>
        <begin position="214"/>
        <end position="342"/>
    </location>
</feature>
<accession>A0AAD8HZU4</accession>
<dbReference type="InterPro" id="IPR036397">
    <property type="entry name" value="RNaseH_sf"/>
</dbReference>
<keyword evidence="7" id="KW-1185">Reference proteome</keyword>
<dbReference type="EMBL" id="JAUIZM010000007">
    <property type="protein sequence ID" value="KAK1376356.1"/>
    <property type="molecule type" value="Genomic_DNA"/>
</dbReference>
<dbReference type="PROSITE" id="PS50821">
    <property type="entry name" value="PAZ"/>
    <property type="match status" value="1"/>
</dbReference>
<dbReference type="Gene3D" id="2.170.260.10">
    <property type="entry name" value="paz domain"/>
    <property type="match status" value="1"/>
</dbReference>
<proteinExistence type="inferred from homology"/>
<dbReference type="AlphaFoldDB" id="A0AAD8HZU4"/>
<comment type="similarity">
    <text evidence="1">Belongs to the argonaute family. Ago subfamily.</text>
</comment>
<protein>
    <recommendedName>
        <fullName evidence="8">Piwi domain-containing protein</fullName>
    </recommendedName>
</protein>
<evidence type="ECO:0000256" key="3">
    <source>
        <dbReference type="ARBA" id="ARBA00023274"/>
    </source>
</evidence>
<evidence type="ECO:0000256" key="2">
    <source>
        <dbReference type="ARBA" id="ARBA00022491"/>
    </source>
</evidence>
<evidence type="ECO:0008006" key="8">
    <source>
        <dbReference type="Google" id="ProtNLM"/>
    </source>
</evidence>
<dbReference type="Proteomes" id="UP001237642">
    <property type="component" value="Unassembled WGS sequence"/>
</dbReference>
<keyword evidence="3" id="KW-0687">Ribonucleoprotein</keyword>
<dbReference type="SUPFAM" id="SSF101690">
    <property type="entry name" value="PAZ domain"/>
    <property type="match status" value="1"/>
</dbReference>
<evidence type="ECO:0000313" key="7">
    <source>
        <dbReference type="Proteomes" id="UP001237642"/>
    </source>
</evidence>
<dbReference type="GO" id="GO:1990904">
    <property type="term" value="C:ribonucleoprotein complex"/>
    <property type="evidence" value="ECO:0007669"/>
    <property type="project" value="UniProtKB-KW"/>
</dbReference>
<name>A0AAD8HZU4_9APIA</name>
<dbReference type="InterPro" id="IPR036085">
    <property type="entry name" value="PAZ_dom_sf"/>
</dbReference>
<dbReference type="Pfam" id="PF02170">
    <property type="entry name" value="PAZ"/>
    <property type="match status" value="1"/>
</dbReference>
<reference evidence="6" key="2">
    <citation type="submission" date="2023-05" db="EMBL/GenBank/DDBJ databases">
        <authorList>
            <person name="Schelkunov M.I."/>
        </authorList>
    </citation>
    <scope>NUCLEOTIDE SEQUENCE</scope>
    <source>
        <strain evidence="6">Hsosn_3</strain>
        <tissue evidence="6">Leaf</tissue>
    </source>
</reference>
<dbReference type="CDD" id="cd02846">
    <property type="entry name" value="PAZ_argonaute_like"/>
    <property type="match status" value="1"/>
</dbReference>
<sequence length="342" mass="38722">MDLSKPQAQFKHGSNLRIYNPQHPRSDFIFHFAYSESAANTYKPPLTTRFNSSTSTRFTDETGGTMYVTDYFRKKYNITLTYTSLRALNSGTYANPIYMPMEVCKIVKGQRCAKKLNGRQVTSLLRATCQRPSEREASIKEGRTPALLLQQYWHQWTGLRSPSTEHCTQHRVTGTKYLGTSTALVQIPKRGLFTVALSGSICVHSAEQQIFNLKIIFYRDGVSEGQFNQVLLEEMHAIRKACQSRQENYLPPVSVHNDRRSTDKSGNILPGTVVDATICHPTEFDFYLCNHAGIQGTSCPTHYHVLYDENKFSADALQALTNNLTYTYARCTRSVSIVPPAY</sequence>
<reference evidence="6" key="1">
    <citation type="submission" date="2023-02" db="EMBL/GenBank/DDBJ databases">
        <title>Genome of toxic invasive species Heracleum sosnowskyi carries increased number of genes despite the absence of recent whole-genome duplications.</title>
        <authorList>
            <person name="Schelkunov M."/>
            <person name="Shtratnikova V."/>
            <person name="Makarenko M."/>
            <person name="Klepikova A."/>
            <person name="Omelchenko D."/>
            <person name="Novikova G."/>
            <person name="Obukhova E."/>
            <person name="Bogdanov V."/>
            <person name="Penin A."/>
            <person name="Logacheva M."/>
        </authorList>
    </citation>
    <scope>NUCLEOTIDE SEQUENCE</scope>
    <source>
        <strain evidence="6">Hsosn_3</strain>
        <tissue evidence="6">Leaf</tissue>
    </source>
</reference>
<feature type="domain" description="PAZ" evidence="4">
    <location>
        <begin position="1"/>
        <end position="108"/>
    </location>
</feature>
<evidence type="ECO:0000259" key="4">
    <source>
        <dbReference type="PROSITE" id="PS50821"/>
    </source>
</evidence>
<dbReference type="GO" id="GO:0051607">
    <property type="term" value="P:defense response to virus"/>
    <property type="evidence" value="ECO:0007669"/>
    <property type="project" value="UniProtKB-ARBA"/>
</dbReference>
<dbReference type="PROSITE" id="PS50822">
    <property type="entry name" value="PIWI"/>
    <property type="match status" value="1"/>
</dbReference>
<dbReference type="SUPFAM" id="SSF53098">
    <property type="entry name" value="Ribonuclease H-like"/>
    <property type="match status" value="1"/>
</dbReference>
<evidence type="ECO:0000256" key="1">
    <source>
        <dbReference type="ARBA" id="ARBA00008201"/>
    </source>
</evidence>